<feature type="non-terminal residue" evidence="3">
    <location>
        <position position="1"/>
    </location>
</feature>
<name>A0A443RTE3_9ACAR</name>
<dbReference type="OrthoDB" id="1427555at2759"/>
<comment type="caution">
    <text evidence="3">The sequence shown here is derived from an EMBL/GenBank/DDBJ whole genome shotgun (WGS) entry which is preliminary data.</text>
</comment>
<dbReference type="PANTHER" id="PTHR16263">
    <property type="entry name" value="TETRATRICOPEPTIDE REPEAT PROTEIN 38"/>
    <property type="match status" value="1"/>
</dbReference>
<dbReference type="VEuPathDB" id="VectorBase:LDEU013468"/>
<dbReference type="EMBL" id="NCKV01037688">
    <property type="protein sequence ID" value="RWS18572.1"/>
    <property type="molecule type" value="Genomic_DNA"/>
</dbReference>
<sequence length="181" mass="20871">FLGWFDDDSVGGLENSMKKMIEADPNFVLGQCFAFGMEFAGAPNNTNCDKFKQRNDFLTNLVETQTLSYCEQQHVEAIKYFAKNDFYSASKYYEKILVECPHDIFALRMAQDSYLSLGLLPEMKDSVARVAPVWEAKNIPMKSYFYGMYAFGLEENHFYRKAESEAKKVFYSKICFAFNVA</sequence>
<evidence type="ECO:0000256" key="1">
    <source>
        <dbReference type="ARBA" id="ARBA00022737"/>
    </source>
</evidence>
<keyword evidence="4" id="KW-1185">Reference proteome</keyword>
<gene>
    <name evidence="3" type="ORF">B4U80_08638</name>
</gene>
<evidence type="ECO:0000313" key="3">
    <source>
        <dbReference type="EMBL" id="RWS18572.1"/>
    </source>
</evidence>
<keyword evidence="2" id="KW-0802">TPR repeat</keyword>
<dbReference type="Proteomes" id="UP000288716">
    <property type="component" value="Unassembled WGS sequence"/>
</dbReference>
<organism evidence="3 4">
    <name type="scientific">Leptotrombidium deliense</name>
    <dbReference type="NCBI Taxonomy" id="299467"/>
    <lineage>
        <taxon>Eukaryota</taxon>
        <taxon>Metazoa</taxon>
        <taxon>Ecdysozoa</taxon>
        <taxon>Arthropoda</taxon>
        <taxon>Chelicerata</taxon>
        <taxon>Arachnida</taxon>
        <taxon>Acari</taxon>
        <taxon>Acariformes</taxon>
        <taxon>Trombidiformes</taxon>
        <taxon>Prostigmata</taxon>
        <taxon>Anystina</taxon>
        <taxon>Parasitengona</taxon>
        <taxon>Trombiculoidea</taxon>
        <taxon>Trombiculidae</taxon>
        <taxon>Leptotrombidium</taxon>
    </lineage>
</organism>
<protein>
    <submittedName>
        <fullName evidence="3">Uncharacterized protein</fullName>
    </submittedName>
</protein>
<evidence type="ECO:0000256" key="2">
    <source>
        <dbReference type="ARBA" id="ARBA00022803"/>
    </source>
</evidence>
<dbReference type="InterPro" id="IPR033891">
    <property type="entry name" value="TTC38"/>
</dbReference>
<reference evidence="3 4" key="1">
    <citation type="journal article" date="2018" name="Gigascience">
        <title>Genomes of trombidid mites reveal novel predicted allergens and laterally-transferred genes associated with secondary metabolism.</title>
        <authorList>
            <person name="Dong X."/>
            <person name="Chaisiri K."/>
            <person name="Xia D."/>
            <person name="Armstrong S.D."/>
            <person name="Fang Y."/>
            <person name="Donnelly M.J."/>
            <person name="Kadowaki T."/>
            <person name="McGarry J.W."/>
            <person name="Darby A.C."/>
            <person name="Makepeace B.L."/>
        </authorList>
    </citation>
    <scope>NUCLEOTIDE SEQUENCE [LARGE SCALE GENOMIC DNA]</scope>
    <source>
        <strain evidence="3">UoL-UT</strain>
    </source>
</reference>
<dbReference type="PANTHER" id="PTHR16263:SF4">
    <property type="entry name" value="TETRATRICOPEPTIDE REPEAT PROTEIN 38"/>
    <property type="match status" value="1"/>
</dbReference>
<dbReference type="AlphaFoldDB" id="A0A443RTE3"/>
<keyword evidence="1" id="KW-0677">Repeat</keyword>
<accession>A0A443RTE3</accession>
<proteinExistence type="predicted"/>
<evidence type="ECO:0000313" key="4">
    <source>
        <dbReference type="Proteomes" id="UP000288716"/>
    </source>
</evidence>